<proteinExistence type="predicted"/>
<sequence length="238" mass="22649">MRAIEEDEGEEDEGEEEKGGDKANPFTELGSEQPAADNIATSGQQPDVRSGEVLPGDVAGYLVPGAQPVGRSAEQDVAVGSLSEGVESTSVATAANDSPIPATVAATSGAEAEDRARERAQGTAATPATAGGGGRGSGDDEGFQPARGGVAAAERAAEMRGVGVPPTHAGGGGGGEEALRASSGTADQGGGGKGGGASGGGGGRGGVGQAVSSVMRGLAGLVAGEGGRGAPGRGDDTQ</sequence>
<accession>A0A9W6BV90</accession>
<feature type="compositionally biased region" description="Polar residues" evidence="1">
    <location>
        <begin position="86"/>
        <end position="96"/>
    </location>
</feature>
<evidence type="ECO:0000313" key="2">
    <source>
        <dbReference type="EMBL" id="GLC58116.1"/>
    </source>
</evidence>
<protein>
    <submittedName>
        <fullName evidence="2">Uncharacterized protein</fullName>
    </submittedName>
</protein>
<evidence type="ECO:0000256" key="1">
    <source>
        <dbReference type="SAM" id="MobiDB-lite"/>
    </source>
</evidence>
<name>A0A9W6BV90_9CHLO</name>
<reference evidence="2 3" key="1">
    <citation type="journal article" date="2023" name="Commun. Biol.">
        <title>Reorganization of the ancestral sex-determining regions during the evolution of trioecy in Pleodorina starrii.</title>
        <authorList>
            <person name="Takahashi K."/>
            <person name="Suzuki S."/>
            <person name="Kawai-Toyooka H."/>
            <person name="Yamamoto K."/>
            <person name="Hamaji T."/>
            <person name="Ootsuki R."/>
            <person name="Yamaguchi H."/>
            <person name="Kawachi M."/>
            <person name="Higashiyama T."/>
            <person name="Nozaki H."/>
        </authorList>
    </citation>
    <scope>NUCLEOTIDE SEQUENCE [LARGE SCALE GENOMIC DNA]</scope>
    <source>
        <strain evidence="2 3">NIES-4479</strain>
    </source>
</reference>
<gene>
    <name evidence="2" type="primary">PLEST007597</name>
    <name evidence="2" type="ORF">PLESTB_001320000</name>
</gene>
<feature type="compositionally biased region" description="Low complexity" evidence="1">
    <location>
        <begin position="146"/>
        <end position="168"/>
    </location>
</feature>
<keyword evidence="3" id="KW-1185">Reference proteome</keyword>
<evidence type="ECO:0000313" key="3">
    <source>
        <dbReference type="Proteomes" id="UP001165080"/>
    </source>
</evidence>
<comment type="caution">
    <text evidence="2">The sequence shown here is derived from an EMBL/GenBank/DDBJ whole genome shotgun (WGS) entry which is preliminary data.</text>
</comment>
<dbReference type="Proteomes" id="UP001165080">
    <property type="component" value="Unassembled WGS sequence"/>
</dbReference>
<dbReference type="AlphaFoldDB" id="A0A9W6BV90"/>
<feature type="region of interest" description="Disordered" evidence="1">
    <location>
        <begin position="1"/>
        <end position="211"/>
    </location>
</feature>
<feature type="compositionally biased region" description="Acidic residues" evidence="1">
    <location>
        <begin position="1"/>
        <end position="18"/>
    </location>
</feature>
<feature type="compositionally biased region" description="Gly residues" evidence="1">
    <location>
        <begin position="187"/>
        <end position="208"/>
    </location>
</feature>
<dbReference type="EMBL" id="BRXU01000021">
    <property type="protein sequence ID" value="GLC58116.1"/>
    <property type="molecule type" value="Genomic_DNA"/>
</dbReference>
<organism evidence="2 3">
    <name type="scientific">Pleodorina starrii</name>
    <dbReference type="NCBI Taxonomy" id="330485"/>
    <lineage>
        <taxon>Eukaryota</taxon>
        <taxon>Viridiplantae</taxon>
        <taxon>Chlorophyta</taxon>
        <taxon>core chlorophytes</taxon>
        <taxon>Chlorophyceae</taxon>
        <taxon>CS clade</taxon>
        <taxon>Chlamydomonadales</taxon>
        <taxon>Volvocaceae</taxon>
        <taxon>Pleodorina</taxon>
    </lineage>
</organism>